<reference evidence="1" key="1">
    <citation type="submission" date="2019-04" db="EMBL/GenBank/DDBJ databases">
        <title>Microbes associate with the intestines of laboratory mice.</title>
        <authorList>
            <person name="Navarre W."/>
            <person name="Wong E."/>
            <person name="Huang K."/>
            <person name="Tropini C."/>
            <person name="Ng K."/>
            <person name="Yu B."/>
        </authorList>
    </citation>
    <scope>NUCLEOTIDE SEQUENCE</scope>
    <source>
        <strain evidence="1">NM72_1-8</strain>
    </source>
</reference>
<organism evidence="1 2">
    <name type="scientific">Hominisplanchenecus murintestinalis</name>
    <dbReference type="NCBI Taxonomy" id="2941517"/>
    <lineage>
        <taxon>Bacteria</taxon>
        <taxon>Bacillati</taxon>
        <taxon>Bacillota</taxon>
        <taxon>Clostridia</taxon>
        <taxon>Lachnospirales</taxon>
        <taxon>Lachnospiraceae</taxon>
        <taxon>Hominisplanchenecus</taxon>
    </lineage>
</organism>
<evidence type="ECO:0000313" key="1">
    <source>
        <dbReference type="EMBL" id="TGX99896.1"/>
    </source>
</evidence>
<dbReference type="Proteomes" id="UP000307720">
    <property type="component" value="Unassembled WGS sequence"/>
</dbReference>
<gene>
    <name evidence="1" type="ORF">E5357_04000</name>
</gene>
<comment type="caution">
    <text evidence="1">The sequence shown here is derived from an EMBL/GenBank/DDBJ whole genome shotgun (WGS) entry which is preliminary data.</text>
</comment>
<proteinExistence type="predicted"/>
<sequence>MDISESGRQIGEKLFALLDTEQQKDLLQYILNRENLSDFPDIFLCTVSKCHGFQNGSVQPLLEIREGDLYFCLEERTVCVGSQEIELTAKEFDALHLLIVNKKRVLTFETIAYHVWGEEYIDVTPKTIHNLLSRLRQKLQIAPEAPEYVISVRGVGYKFDAGI</sequence>
<protein>
    <submittedName>
        <fullName evidence="1">Winged helix family transcriptional regulator</fullName>
    </submittedName>
</protein>
<dbReference type="EMBL" id="SRZB01000004">
    <property type="protein sequence ID" value="TGX99896.1"/>
    <property type="molecule type" value="Genomic_DNA"/>
</dbReference>
<name>A0AC61R2S7_9FIRM</name>
<keyword evidence="2" id="KW-1185">Reference proteome</keyword>
<accession>A0AC61R2S7</accession>
<evidence type="ECO:0000313" key="2">
    <source>
        <dbReference type="Proteomes" id="UP000307720"/>
    </source>
</evidence>